<dbReference type="AlphaFoldDB" id="A0A5S4G0G8"/>
<dbReference type="EMBL" id="VCKX01000195">
    <property type="protein sequence ID" value="TMR26525.1"/>
    <property type="molecule type" value="Genomic_DNA"/>
</dbReference>
<dbReference type="RefSeq" id="WP_138695457.1">
    <property type="nucleotide sequence ID" value="NZ_JBHSAZ010000068.1"/>
</dbReference>
<evidence type="ECO:0008006" key="4">
    <source>
        <dbReference type="Google" id="ProtNLM"/>
    </source>
</evidence>
<dbReference type="OrthoDB" id="3440574at2"/>
<organism evidence="2 3">
    <name type="scientific">Nonomuraea zeae</name>
    <dbReference type="NCBI Taxonomy" id="1642303"/>
    <lineage>
        <taxon>Bacteria</taxon>
        <taxon>Bacillati</taxon>
        <taxon>Actinomycetota</taxon>
        <taxon>Actinomycetes</taxon>
        <taxon>Streptosporangiales</taxon>
        <taxon>Streptosporangiaceae</taxon>
        <taxon>Nonomuraea</taxon>
    </lineage>
</organism>
<sequence length="893" mass="96819">MPDKANTADGRHETVGDLLRRPAVWRRDRHLPVLVFVGADAAGQVAEQLVRPYNWKAPCAVVGRDELARVGDVPDLVELVVKGLVRRITSSLMPAPRFPMTEFLLWVAARRRNGEGKADGWAQAYKEWRRERRASVRTGEIVDYLSRALPAWVPVSTGVFAGLGRAVAVLEHITLIGPALAGGVASLVHVGLQATGWLAYRRFARHQDYFPRDKREPMGAYHRRLAEEPTDEQLDTLLVHAFCEDLRQAYQRRWPWPSWGRGVYCLLLVSRMSADPGAGGEHVAHRFIQLVHDERERTGQHVPLLVLTSSDSAPPVDAVERARVELSSLRARVRAWQRQVACPYLVVDAPEGAAQSAEPRPRLRWGRAALYWLVAALLVCGPVMAILRDQWDSSAERDRKAVLAQQTCGLTYVTKIGKECVGVLNDGRRTPAGVVHPALAPLVARIDDENAAIGGQSRYVSLVVLGEYSLAAGDVDSKVIGSRGELRSLADLQRDKHSGLRLRVLLANAGDEFTRGGQAARQIAELVKRDSSIAGVVGFARSTNGVREAIATLARAKIPMVGTTGSADDLVEVGGRATRYFFRVSPTNARQAALAARFARHRLLPGVAAPKAVIVHDESDGEVYTGNLAQGFAAAFEKESGQRPVLVPYTVTGGVEQAVAGACQERPDVYFYAGRSPEIRSFLNSLAKASCGERKPMVIAGDDITREAAHGQGPPLGRDGVDLYYTSLGDRRFWLSPESAPAGGKKAQTAPAGGGKPAGGGDAAVPSRPLFIARLLDEEELAGSKDLLADDNLILTYAAADLLHEAASLVHEPGPRPRVDHGDLLYQLPLLPGLGIVNRVIGVLDFDDTDRHDPVDAVIAVMRAGEGTPRVRCGRLAMRESTPVDKLCEGLPN</sequence>
<accession>A0A5S4G0G8</accession>
<comment type="caution">
    <text evidence="2">The sequence shown here is derived from an EMBL/GenBank/DDBJ whole genome shotgun (WGS) entry which is preliminary data.</text>
</comment>
<dbReference type="Proteomes" id="UP000306628">
    <property type="component" value="Unassembled WGS sequence"/>
</dbReference>
<dbReference type="Gene3D" id="3.40.50.2300">
    <property type="match status" value="2"/>
</dbReference>
<evidence type="ECO:0000256" key="1">
    <source>
        <dbReference type="SAM" id="MobiDB-lite"/>
    </source>
</evidence>
<evidence type="ECO:0000313" key="2">
    <source>
        <dbReference type="EMBL" id="TMR26525.1"/>
    </source>
</evidence>
<protein>
    <recommendedName>
        <fullName evidence="4">ABC transporter substrate-binding protein</fullName>
    </recommendedName>
</protein>
<gene>
    <name evidence="2" type="ORF">ETD85_42250</name>
</gene>
<dbReference type="SUPFAM" id="SSF53822">
    <property type="entry name" value="Periplasmic binding protein-like I"/>
    <property type="match status" value="1"/>
</dbReference>
<evidence type="ECO:0000313" key="3">
    <source>
        <dbReference type="Proteomes" id="UP000306628"/>
    </source>
</evidence>
<proteinExistence type="predicted"/>
<reference evidence="2 3" key="1">
    <citation type="submission" date="2019-05" db="EMBL/GenBank/DDBJ databases">
        <title>Draft genome sequence of Nonomuraea zeae DSM 100528.</title>
        <authorList>
            <person name="Saricaoglu S."/>
            <person name="Isik K."/>
        </authorList>
    </citation>
    <scope>NUCLEOTIDE SEQUENCE [LARGE SCALE GENOMIC DNA]</scope>
    <source>
        <strain evidence="2 3">DSM 100528</strain>
    </source>
</reference>
<name>A0A5S4G0G8_9ACTN</name>
<feature type="region of interest" description="Disordered" evidence="1">
    <location>
        <begin position="738"/>
        <end position="762"/>
    </location>
</feature>
<keyword evidence="3" id="KW-1185">Reference proteome</keyword>
<feature type="compositionally biased region" description="Low complexity" evidence="1">
    <location>
        <begin position="740"/>
        <end position="751"/>
    </location>
</feature>
<dbReference type="InterPro" id="IPR028082">
    <property type="entry name" value="Peripla_BP_I"/>
</dbReference>
<dbReference type="CDD" id="cd06268">
    <property type="entry name" value="PBP1_ABC_transporter_LIVBP-like"/>
    <property type="match status" value="1"/>
</dbReference>
<feature type="compositionally biased region" description="Gly residues" evidence="1">
    <location>
        <begin position="752"/>
        <end position="762"/>
    </location>
</feature>